<keyword evidence="3" id="KW-1185">Reference proteome</keyword>
<accession>A0ABQ9J7I9</accession>
<proteinExistence type="predicted"/>
<evidence type="ECO:0000313" key="3">
    <source>
        <dbReference type="Proteomes" id="UP001162164"/>
    </source>
</evidence>
<comment type="caution">
    <text evidence="2">The sequence shown here is derived from an EMBL/GenBank/DDBJ whole genome shotgun (WGS) entry which is preliminary data.</text>
</comment>
<dbReference type="PANTHER" id="PTHR47331:SF1">
    <property type="entry name" value="GAG-LIKE PROTEIN"/>
    <property type="match status" value="1"/>
</dbReference>
<dbReference type="Pfam" id="PF18701">
    <property type="entry name" value="DUF5641"/>
    <property type="match status" value="1"/>
</dbReference>
<reference evidence="2" key="1">
    <citation type="journal article" date="2023" name="Insect Mol. Biol.">
        <title>Genome sequencing provides insights into the evolution of gene families encoding plant cell wall-degrading enzymes in longhorned beetles.</title>
        <authorList>
            <person name="Shin N.R."/>
            <person name="Okamura Y."/>
            <person name="Kirsch R."/>
            <person name="Pauchet Y."/>
        </authorList>
    </citation>
    <scope>NUCLEOTIDE SEQUENCE</scope>
    <source>
        <strain evidence="2">MMC_N1</strain>
    </source>
</reference>
<sequence>MMFQHFWSRWSKKCLVERQRRNKWGYERENLQIGQLVLIKDDNLPPLVWKLGRIVELFPGPENKVRVVKIKTQRSELKRAITKLCPQPIDRNQPLCVRLISHSTVNFRSRDFDKEFHNK</sequence>
<evidence type="ECO:0000259" key="1">
    <source>
        <dbReference type="Pfam" id="PF18701"/>
    </source>
</evidence>
<gene>
    <name evidence="2" type="ORF">NQ317_013387</name>
</gene>
<evidence type="ECO:0000313" key="2">
    <source>
        <dbReference type="EMBL" id="KAJ8973948.1"/>
    </source>
</evidence>
<dbReference type="EMBL" id="JAPWTJ010001077">
    <property type="protein sequence ID" value="KAJ8973948.1"/>
    <property type="molecule type" value="Genomic_DNA"/>
</dbReference>
<protein>
    <recommendedName>
        <fullName evidence="1">DUF5641 domain-containing protein</fullName>
    </recommendedName>
</protein>
<dbReference type="InterPro" id="IPR040676">
    <property type="entry name" value="DUF5641"/>
</dbReference>
<dbReference type="Proteomes" id="UP001162164">
    <property type="component" value="Unassembled WGS sequence"/>
</dbReference>
<organism evidence="2 3">
    <name type="scientific">Molorchus minor</name>
    <dbReference type="NCBI Taxonomy" id="1323400"/>
    <lineage>
        <taxon>Eukaryota</taxon>
        <taxon>Metazoa</taxon>
        <taxon>Ecdysozoa</taxon>
        <taxon>Arthropoda</taxon>
        <taxon>Hexapoda</taxon>
        <taxon>Insecta</taxon>
        <taxon>Pterygota</taxon>
        <taxon>Neoptera</taxon>
        <taxon>Endopterygota</taxon>
        <taxon>Coleoptera</taxon>
        <taxon>Polyphaga</taxon>
        <taxon>Cucujiformia</taxon>
        <taxon>Chrysomeloidea</taxon>
        <taxon>Cerambycidae</taxon>
        <taxon>Lamiinae</taxon>
        <taxon>Monochamini</taxon>
        <taxon>Molorchus</taxon>
    </lineage>
</organism>
<dbReference type="PANTHER" id="PTHR47331">
    <property type="entry name" value="PHD-TYPE DOMAIN-CONTAINING PROTEIN"/>
    <property type="match status" value="1"/>
</dbReference>
<feature type="domain" description="DUF5641" evidence="1">
    <location>
        <begin position="2"/>
        <end position="86"/>
    </location>
</feature>
<name>A0ABQ9J7I9_9CUCU</name>